<dbReference type="Proteomes" id="UP000285575">
    <property type="component" value="Unassembled WGS sequence"/>
</dbReference>
<evidence type="ECO:0000313" key="2">
    <source>
        <dbReference type="Proteomes" id="UP000285575"/>
    </source>
</evidence>
<name>A0A437RRV7_9BURK</name>
<organism evidence="1 2">
    <name type="scientific">Rubrivivax rivuli</name>
    <dbReference type="NCBI Taxonomy" id="1862385"/>
    <lineage>
        <taxon>Bacteria</taxon>
        <taxon>Pseudomonadati</taxon>
        <taxon>Pseudomonadota</taxon>
        <taxon>Betaproteobacteria</taxon>
        <taxon>Burkholderiales</taxon>
        <taxon>Sphaerotilaceae</taxon>
        <taxon>Rubrivivax</taxon>
    </lineage>
</organism>
<gene>
    <name evidence="1" type="ORF">EOE66_02870</name>
</gene>
<reference evidence="1 2" key="1">
    <citation type="submission" date="2019-01" db="EMBL/GenBank/DDBJ databases">
        <authorList>
            <person name="Chen W.-M."/>
        </authorList>
    </citation>
    <scope>NUCLEOTIDE SEQUENCE [LARGE SCALE GENOMIC DNA]</scope>
    <source>
        <strain evidence="1 2">KYPY4</strain>
    </source>
</reference>
<dbReference type="RefSeq" id="WP_128227163.1">
    <property type="nucleotide sequence ID" value="NZ_SACR01000001.1"/>
</dbReference>
<comment type="caution">
    <text evidence="1">The sequence shown here is derived from an EMBL/GenBank/DDBJ whole genome shotgun (WGS) entry which is preliminary data.</text>
</comment>
<protein>
    <submittedName>
        <fullName evidence="1">Uncharacterized protein</fullName>
    </submittedName>
</protein>
<sequence length="69" mass="7371">MQYQIACGETLVQLEQNVQRLLAAGWMPCGGVAVLPGPMLAQGVWRITPIAPPGGSQELSWVAPPTTQR</sequence>
<proteinExistence type="predicted"/>
<evidence type="ECO:0000313" key="1">
    <source>
        <dbReference type="EMBL" id="RVU49527.1"/>
    </source>
</evidence>
<accession>A0A437RRV7</accession>
<keyword evidence="2" id="KW-1185">Reference proteome</keyword>
<dbReference type="AlphaFoldDB" id="A0A437RRV7"/>
<dbReference type="EMBL" id="SACR01000001">
    <property type="protein sequence ID" value="RVU49527.1"/>
    <property type="molecule type" value="Genomic_DNA"/>
</dbReference>